<dbReference type="InterPro" id="IPR032675">
    <property type="entry name" value="LRR_dom_sf"/>
</dbReference>
<dbReference type="FunFam" id="3.80.10.10:FF:001438">
    <property type="entry name" value="Uncharacterized protein"/>
    <property type="match status" value="1"/>
</dbReference>
<dbReference type="FunFam" id="3.80.10.10:FF:001164">
    <property type="entry name" value="GH01279p"/>
    <property type="match status" value="1"/>
</dbReference>
<evidence type="ECO:0000256" key="6">
    <source>
        <dbReference type="ARBA" id="ARBA00022737"/>
    </source>
</evidence>
<dbReference type="InterPro" id="IPR026906">
    <property type="entry name" value="LRR_5"/>
</dbReference>
<dbReference type="OrthoDB" id="2015831at2759"/>
<evidence type="ECO:0000256" key="1">
    <source>
        <dbReference type="ARBA" id="ARBA00004236"/>
    </source>
</evidence>
<keyword evidence="2" id="KW-1003">Cell membrane</keyword>
<keyword evidence="7 9" id="KW-1133">Transmembrane helix</keyword>
<organism evidence="10 11">
    <name type="scientific">Crassostrea virginica</name>
    <name type="common">Eastern oyster</name>
    <dbReference type="NCBI Taxonomy" id="6565"/>
    <lineage>
        <taxon>Eukaryota</taxon>
        <taxon>Metazoa</taxon>
        <taxon>Spiralia</taxon>
        <taxon>Lophotrochozoa</taxon>
        <taxon>Mollusca</taxon>
        <taxon>Bivalvia</taxon>
        <taxon>Autobranchia</taxon>
        <taxon>Pteriomorphia</taxon>
        <taxon>Ostreida</taxon>
        <taxon>Ostreoidea</taxon>
        <taxon>Ostreidae</taxon>
        <taxon>Crassostrea</taxon>
    </lineage>
</organism>
<dbReference type="SMART" id="SM00364">
    <property type="entry name" value="LRR_BAC"/>
    <property type="match status" value="9"/>
</dbReference>
<gene>
    <name evidence="11" type="primary">LOC111104515</name>
</gene>
<feature type="transmembrane region" description="Helical" evidence="9">
    <location>
        <begin position="955"/>
        <end position="981"/>
    </location>
</feature>
<dbReference type="PANTHER" id="PTHR24366">
    <property type="entry name" value="IG(IMMUNOGLOBULIN) AND LRR(LEUCINE RICH REPEAT) DOMAINS"/>
    <property type="match status" value="1"/>
</dbReference>
<evidence type="ECO:0000256" key="9">
    <source>
        <dbReference type="SAM" id="Phobius"/>
    </source>
</evidence>
<dbReference type="InterPro" id="IPR003591">
    <property type="entry name" value="Leu-rich_rpt_typical-subtyp"/>
</dbReference>
<dbReference type="SUPFAM" id="SSF52058">
    <property type="entry name" value="L domain-like"/>
    <property type="match status" value="3"/>
</dbReference>
<evidence type="ECO:0000256" key="7">
    <source>
        <dbReference type="ARBA" id="ARBA00022989"/>
    </source>
</evidence>
<protein>
    <submittedName>
        <fullName evidence="11">Toll-like receptor Tollo isoform X1</fullName>
    </submittedName>
</protein>
<reference evidence="11" key="1">
    <citation type="submission" date="2025-08" db="UniProtKB">
        <authorList>
            <consortium name="RefSeq"/>
        </authorList>
    </citation>
    <scope>IDENTIFICATION</scope>
    <source>
        <tissue evidence="11">Whole sample</tissue>
    </source>
</reference>
<dbReference type="AlphaFoldDB" id="A0A8B8ASQ4"/>
<dbReference type="KEGG" id="cvn:111104515"/>
<keyword evidence="5" id="KW-0732">Signal</keyword>
<evidence type="ECO:0000256" key="8">
    <source>
        <dbReference type="ARBA" id="ARBA00023136"/>
    </source>
</evidence>
<keyword evidence="6" id="KW-0677">Repeat</keyword>
<accession>A0A8B8ASQ4</accession>
<dbReference type="SMART" id="SM00365">
    <property type="entry name" value="LRR_SD22"/>
    <property type="match status" value="9"/>
</dbReference>
<dbReference type="RefSeq" id="XP_022294215.1">
    <property type="nucleotide sequence ID" value="XM_022438507.1"/>
</dbReference>
<dbReference type="Pfam" id="PF13855">
    <property type="entry name" value="LRR_8"/>
    <property type="match status" value="6"/>
</dbReference>
<dbReference type="PROSITE" id="PS51450">
    <property type="entry name" value="LRR"/>
    <property type="match status" value="6"/>
</dbReference>
<keyword evidence="10" id="KW-1185">Reference proteome</keyword>
<dbReference type="Gene3D" id="3.80.10.10">
    <property type="entry name" value="Ribonuclease Inhibitor"/>
    <property type="match status" value="7"/>
</dbReference>
<keyword evidence="4 9" id="KW-0812">Transmembrane</keyword>
<dbReference type="Pfam" id="PF13306">
    <property type="entry name" value="LRR_5"/>
    <property type="match status" value="1"/>
</dbReference>
<evidence type="ECO:0000256" key="3">
    <source>
        <dbReference type="ARBA" id="ARBA00022614"/>
    </source>
</evidence>
<evidence type="ECO:0000256" key="4">
    <source>
        <dbReference type="ARBA" id="ARBA00022692"/>
    </source>
</evidence>
<keyword evidence="3" id="KW-0433">Leucine-rich repeat</keyword>
<dbReference type="GO" id="GO:0005886">
    <property type="term" value="C:plasma membrane"/>
    <property type="evidence" value="ECO:0007669"/>
    <property type="project" value="UniProtKB-SubCell"/>
</dbReference>
<dbReference type="SMART" id="SM00369">
    <property type="entry name" value="LRR_TYP"/>
    <property type="match status" value="18"/>
</dbReference>
<evidence type="ECO:0000313" key="10">
    <source>
        <dbReference type="Proteomes" id="UP000694844"/>
    </source>
</evidence>
<dbReference type="Proteomes" id="UP000694844">
    <property type="component" value="Chromosome 7"/>
</dbReference>
<evidence type="ECO:0000313" key="11">
    <source>
        <dbReference type="RefSeq" id="XP_022294215.1"/>
    </source>
</evidence>
<evidence type="ECO:0000256" key="2">
    <source>
        <dbReference type="ARBA" id="ARBA00022475"/>
    </source>
</evidence>
<keyword evidence="8 9" id="KW-0472">Membrane</keyword>
<dbReference type="GeneID" id="111104515"/>
<comment type="subcellular location">
    <subcellularLocation>
        <location evidence="1">Cell membrane</location>
    </subcellularLocation>
</comment>
<dbReference type="InterPro" id="IPR001611">
    <property type="entry name" value="Leu-rich_rpt"/>
</dbReference>
<proteinExistence type="predicted"/>
<name>A0A8B8ASQ4_CRAVI</name>
<sequence>MEFYSGTDQIMLECCTKVCMYGGKVRCFFSRSSEDQKKVFSLFIEIIFICSFSNSADVLTSYPCPKICGCYQGNLEEETISVVCHLDALKPGLNFSVGNTRVSSILYLMCSSDGPYSEVSENMFISLTSFIGLRIENCKIPLMSGRFLFGLESLEHLEIKSAGTLKMSDSLFYHVPKVTHITITSSHVTKMPDLCQSSNLEYLNLTNNDIHSVDLSGLDCENDTILSELSTVILDKNSISKLFKRNFRSTPYITDLRIADARLSTIEDDAFSILKRLVYLDITNNSLTKVSPSMFYENSDMQVLGLGRNRFSNVHNDTLRTLQDLIVLTLDDLGLDNLVWGTLYSLRALKDLQLQNNRITALDQEVLFNLHVLQNLNLGNNSISDLNSKQHLFQNLKELRFLHLNRNKLQKISSGTFMGLTNIVSLDLSGNKIQQIETTALEDLNSITKLDFSQNILTRIPNIKTCQKLRWLDISSNHLKKLTSASLEGLSNLEYLNLSSNHITTIERNVLLSIPKLITLDLSFNQVKTIHVDAFDGLKHLSEFNIHHNLLKTISKAFLVLSSLKIVDLSFNMLMELQNGIFPDHVENIDLSYNRIGNISEYAIRNHQYLRRLSLKGNKLTTLSKNALSIPRNLNKPTMAYLADNPFNCDCNLIWLRRKIGDISMNSGLPMVGDIYSILCFGGYEIRTPKPLADVNPDNMLCAFEAYCTNTCTCCELDACDCLYRCPKECSCYAVSNTSYVTQCSNRGLNTLSVQIPFLTTELSLDRNNISDINSKSFEGLFNIRVIHLDQCGIKTLSNYSFIGLPLLDILFLNNNNIQRITNGVFSGLWNLTELHLEFNELSSIEDNAFMGLESLSILFLHHNNLKTLPNSAIRLFWKLNDITLVGNPLSCNCDIMNSFLPRLTDRSKTFPDLNVSMCKNARFRKQTTVIYNLASRNCAIIESKKINHETYERWVYIVISLIVIVMFTPIVIYGIITILYSRRNRPVNQQTSIKGIYERVNLKAESSSIV</sequence>
<dbReference type="PANTHER" id="PTHR24366:SF96">
    <property type="entry name" value="LEUCINE RICH REPEAT CONTAINING 53"/>
    <property type="match status" value="1"/>
</dbReference>
<evidence type="ECO:0000256" key="5">
    <source>
        <dbReference type="ARBA" id="ARBA00022729"/>
    </source>
</evidence>